<keyword evidence="2" id="KW-0812">Transmembrane</keyword>
<feature type="transmembrane region" description="Helical" evidence="2">
    <location>
        <begin position="219"/>
        <end position="235"/>
    </location>
</feature>
<feature type="transmembrane region" description="Helical" evidence="2">
    <location>
        <begin position="365"/>
        <end position="386"/>
    </location>
</feature>
<evidence type="ECO:0000259" key="3">
    <source>
        <dbReference type="Pfam" id="PF19830"/>
    </source>
</evidence>
<feature type="transmembrane region" description="Helical" evidence="2">
    <location>
        <begin position="42"/>
        <end position="63"/>
    </location>
</feature>
<dbReference type="Proteomes" id="UP000587527">
    <property type="component" value="Unassembled WGS sequence"/>
</dbReference>
<feature type="domain" description="DUF6311" evidence="3">
    <location>
        <begin position="85"/>
        <end position="385"/>
    </location>
</feature>
<dbReference type="Pfam" id="PF19830">
    <property type="entry name" value="DUF6311"/>
    <property type="match status" value="1"/>
</dbReference>
<feature type="region of interest" description="Disordered" evidence="1">
    <location>
        <begin position="1"/>
        <end position="22"/>
    </location>
</feature>
<organism evidence="4 5">
    <name type="scientific">Allocatelliglobosispora scoriae</name>
    <dbReference type="NCBI Taxonomy" id="643052"/>
    <lineage>
        <taxon>Bacteria</taxon>
        <taxon>Bacillati</taxon>
        <taxon>Actinomycetota</taxon>
        <taxon>Actinomycetes</taxon>
        <taxon>Micromonosporales</taxon>
        <taxon>Micromonosporaceae</taxon>
        <taxon>Allocatelliglobosispora</taxon>
    </lineage>
</organism>
<proteinExistence type="predicted"/>
<comment type="caution">
    <text evidence="4">The sequence shown here is derived from an EMBL/GenBank/DDBJ whole genome shotgun (WGS) entry which is preliminary data.</text>
</comment>
<name>A0A841BT81_9ACTN</name>
<evidence type="ECO:0000313" key="5">
    <source>
        <dbReference type="Proteomes" id="UP000587527"/>
    </source>
</evidence>
<evidence type="ECO:0000256" key="2">
    <source>
        <dbReference type="SAM" id="Phobius"/>
    </source>
</evidence>
<feature type="transmembrane region" description="Helical" evidence="2">
    <location>
        <begin position="439"/>
        <end position="459"/>
    </location>
</feature>
<accession>A0A841BT81</accession>
<feature type="transmembrane region" description="Helical" evidence="2">
    <location>
        <begin position="406"/>
        <end position="427"/>
    </location>
</feature>
<dbReference type="InterPro" id="IPR046278">
    <property type="entry name" value="DUF6311"/>
</dbReference>
<keyword evidence="5" id="KW-1185">Reference proteome</keyword>
<evidence type="ECO:0000256" key="1">
    <source>
        <dbReference type="SAM" id="MobiDB-lite"/>
    </source>
</evidence>
<keyword evidence="2" id="KW-1133">Transmembrane helix</keyword>
<feature type="transmembrane region" description="Helical" evidence="2">
    <location>
        <begin position="187"/>
        <end position="207"/>
    </location>
</feature>
<feature type="transmembrane region" description="Helical" evidence="2">
    <location>
        <begin position="241"/>
        <end position="257"/>
    </location>
</feature>
<sequence length="607" mass="65402">MTRSAPAPQLTPPGRPTPDTVVDGAADVQATAGKRRWRSPRLIDAVVIAGFLAFAAFLTHGLWPDPGSRALGLNPADQTLYEWFLAYDTRIWHGDFSLLSDRLNSPVGVNLLANTTVIALGVIFAPVTLLFGPGTTFAVLVVINLAGTAAAWYLLFHRTFGVRRLAAIVGGAFCGFAPGMISQSNAHLHITAQWLVPPMIWAVMRLWRASVDDDRRRRVTSGLVLAGLVTAQLFVGEETLFLTALALIFFVLTYAAITRPSWQIIGRFAGGMAIATGAATLLLAAPLWMQFKGPQHVPNGPFSPHYFSADLASFWAFSPLSIAGGEESYRLSTGGTELNTFLGWPLLTMIAICALLLIRNAVAASATIAGLIMCAFSLGPDIVIAGERTGRPGPYALIEGVPIIDGALPMRFALAAIPLIAVILVLSINRIQQIPDRPIRWACIGMILMSLLPLVPGPLPTVARPAIPRFYTEGHWRSCTPEGGVLVPVPLATPPAPEPMRYAAYNMAAFGMPEGFFIGPYGIRQRASIGTFKRPTSELLAKVAKTGKIPPITENERATATYDIYRWNADCIVLTETPHRAELQQALEQLLGRPGTPVADALVWKIP</sequence>
<gene>
    <name evidence="4" type="ORF">F4553_003748</name>
</gene>
<feature type="transmembrane region" description="Helical" evidence="2">
    <location>
        <begin position="137"/>
        <end position="155"/>
    </location>
</feature>
<feature type="transmembrane region" description="Helical" evidence="2">
    <location>
        <begin position="162"/>
        <end position="181"/>
    </location>
</feature>
<dbReference type="EMBL" id="JACHMN010000002">
    <property type="protein sequence ID" value="MBB5870369.1"/>
    <property type="molecule type" value="Genomic_DNA"/>
</dbReference>
<dbReference type="AlphaFoldDB" id="A0A841BT81"/>
<protein>
    <recommendedName>
        <fullName evidence="3">DUF6311 domain-containing protein</fullName>
    </recommendedName>
</protein>
<evidence type="ECO:0000313" key="4">
    <source>
        <dbReference type="EMBL" id="MBB5870369.1"/>
    </source>
</evidence>
<keyword evidence="2" id="KW-0472">Membrane</keyword>
<dbReference type="RefSeq" id="WP_312875255.1">
    <property type="nucleotide sequence ID" value="NZ_JACHMN010000002.1"/>
</dbReference>
<feature type="transmembrane region" description="Helical" evidence="2">
    <location>
        <begin position="269"/>
        <end position="289"/>
    </location>
</feature>
<reference evidence="4 5" key="1">
    <citation type="submission" date="2020-08" db="EMBL/GenBank/DDBJ databases">
        <title>Sequencing the genomes of 1000 actinobacteria strains.</title>
        <authorList>
            <person name="Klenk H.-P."/>
        </authorList>
    </citation>
    <scope>NUCLEOTIDE SEQUENCE [LARGE SCALE GENOMIC DNA]</scope>
    <source>
        <strain evidence="4 5">DSM 45362</strain>
    </source>
</reference>
<feature type="transmembrane region" description="Helical" evidence="2">
    <location>
        <begin position="341"/>
        <end position="358"/>
    </location>
</feature>